<sequence length="163" mass="18614">MTKLTSLTPFFFLLCFSCIISLCLSRPISDAAAGNLGEERWFKHPWLFANAPMPNGGFKWPMKHWPYYAHGPMPSGGFKWPVPVKHWPFYGQGPMPSGGFKWPVPEKQWPYHAHSPIPNEGWKWHSHWHIVCSSFPCSWWPKKKVVANDFEEVANVAAPPLAG</sequence>
<feature type="signal peptide" evidence="1">
    <location>
        <begin position="1"/>
        <end position="25"/>
    </location>
</feature>
<protein>
    <submittedName>
        <fullName evidence="2">Uncharacterized protein</fullName>
    </submittedName>
</protein>
<comment type="caution">
    <text evidence="2">The sequence shown here is derived from an EMBL/GenBank/DDBJ whole genome shotgun (WGS) entry which is preliminary data.</text>
</comment>
<keyword evidence="3" id="KW-1185">Reference proteome</keyword>
<accession>A0ABD1FQR2</accession>
<dbReference type="Proteomes" id="UP001567538">
    <property type="component" value="Unassembled WGS sequence"/>
</dbReference>
<gene>
    <name evidence="2" type="ORF">AAHA92_30405</name>
</gene>
<dbReference type="AlphaFoldDB" id="A0ABD1FQR2"/>
<name>A0ABD1FQR2_SALDI</name>
<dbReference type="EMBL" id="JBEAFC010000012">
    <property type="protein sequence ID" value="KAL1534195.1"/>
    <property type="molecule type" value="Genomic_DNA"/>
</dbReference>
<reference evidence="2 3" key="1">
    <citation type="submission" date="2024-06" db="EMBL/GenBank/DDBJ databases">
        <title>A chromosome level genome sequence of Diviner's sage (Salvia divinorum).</title>
        <authorList>
            <person name="Ford S.A."/>
            <person name="Ro D.-K."/>
            <person name="Ness R.W."/>
            <person name="Phillips M.A."/>
        </authorList>
    </citation>
    <scope>NUCLEOTIDE SEQUENCE [LARGE SCALE GENOMIC DNA]</scope>
    <source>
        <strain evidence="2">SAF-2024a</strain>
        <tissue evidence="2">Leaf</tissue>
    </source>
</reference>
<evidence type="ECO:0000313" key="2">
    <source>
        <dbReference type="EMBL" id="KAL1534195.1"/>
    </source>
</evidence>
<proteinExistence type="predicted"/>
<evidence type="ECO:0000313" key="3">
    <source>
        <dbReference type="Proteomes" id="UP001567538"/>
    </source>
</evidence>
<organism evidence="2 3">
    <name type="scientific">Salvia divinorum</name>
    <name type="common">Maria pastora</name>
    <name type="synonym">Diviner's sage</name>
    <dbReference type="NCBI Taxonomy" id="28513"/>
    <lineage>
        <taxon>Eukaryota</taxon>
        <taxon>Viridiplantae</taxon>
        <taxon>Streptophyta</taxon>
        <taxon>Embryophyta</taxon>
        <taxon>Tracheophyta</taxon>
        <taxon>Spermatophyta</taxon>
        <taxon>Magnoliopsida</taxon>
        <taxon>eudicotyledons</taxon>
        <taxon>Gunneridae</taxon>
        <taxon>Pentapetalae</taxon>
        <taxon>asterids</taxon>
        <taxon>lamiids</taxon>
        <taxon>Lamiales</taxon>
        <taxon>Lamiaceae</taxon>
        <taxon>Nepetoideae</taxon>
        <taxon>Mentheae</taxon>
        <taxon>Salviinae</taxon>
        <taxon>Salvia</taxon>
        <taxon>Salvia subgen. Calosphace</taxon>
    </lineage>
</organism>
<feature type="chain" id="PRO_5044887631" evidence="1">
    <location>
        <begin position="26"/>
        <end position="163"/>
    </location>
</feature>
<evidence type="ECO:0000256" key="1">
    <source>
        <dbReference type="SAM" id="SignalP"/>
    </source>
</evidence>
<keyword evidence="1" id="KW-0732">Signal</keyword>